<dbReference type="OrthoDB" id="909417at2759"/>
<dbReference type="PANTHER" id="PTHR32166">
    <property type="entry name" value="OSJNBA0013A04.12 PROTEIN"/>
    <property type="match status" value="1"/>
</dbReference>
<dbReference type="GeneID" id="105162262"/>
<accession>A0A8M8UT96</accession>
<dbReference type="Proteomes" id="UP000504604">
    <property type="component" value="Linkage group LG5"/>
</dbReference>
<feature type="domain" description="HAT C-terminal dimerisation" evidence="2">
    <location>
        <begin position="121"/>
        <end position="173"/>
    </location>
</feature>
<feature type="compositionally biased region" description="Low complexity" evidence="1">
    <location>
        <begin position="249"/>
        <end position="269"/>
    </location>
</feature>
<protein>
    <submittedName>
        <fullName evidence="4">Uncharacterized protein LOC105162262</fullName>
    </submittedName>
</protein>
<feature type="region of interest" description="Disordered" evidence="1">
    <location>
        <begin position="242"/>
        <end position="323"/>
    </location>
</feature>
<dbReference type="AlphaFoldDB" id="A0A8M8UT96"/>
<dbReference type="Pfam" id="PF05699">
    <property type="entry name" value="Dimer_Tnp_hAT"/>
    <property type="match status" value="1"/>
</dbReference>
<dbReference type="KEGG" id="sind:105162262"/>
<evidence type="ECO:0000313" key="4">
    <source>
        <dbReference type="RefSeq" id="XP_020549762.1"/>
    </source>
</evidence>
<reference evidence="4" key="1">
    <citation type="submission" date="2025-08" db="UniProtKB">
        <authorList>
            <consortium name="RefSeq"/>
        </authorList>
    </citation>
    <scope>IDENTIFICATION</scope>
</reference>
<dbReference type="GO" id="GO:0046983">
    <property type="term" value="F:protein dimerization activity"/>
    <property type="evidence" value="ECO:0007669"/>
    <property type="project" value="InterPro"/>
</dbReference>
<name>A0A8M8UT96_SESIN</name>
<keyword evidence="3" id="KW-1185">Reference proteome</keyword>
<evidence type="ECO:0000313" key="3">
    <source>
        <dbReference type="Proteomes" id="UP000504604"/>
    </source>
</evidence>
<sequence length="323" mass="37027">MGYIYEAMGRAKKAIAASFSNIEEKYKDVFALIDARWNVQLHRPLHAAGYYLNLEFYYANSNVEQDEEVKQGLYACIRRVVPTIELQDKILDELPKYKKVEGLFGIPFAIRHRTTKAPALAPNLQTFAIKILSLTCSSSGCERNRSIFEHLHSKKRNKLEQKRLNDLVFIKYNRALRRRYDARDTIDPIRLDEINESNEWLLGRSTLDSGEENAIVFEDDELTWGDIVRAVGVDEDAYSLQSQSTIEPSGKSKASSSKASKKASSFKSSGCRLNLIDEEEEDEKKNFDDSNEVEAEYRSDENGDDGNESEEFEDYLVESDDWI</sequence>
<organism evidence="3 4">
    <name type="scientific">Sesamum indicum</name>
    <name type="common">Oriental sesame</name>
    <name type="synonym">Sesamum orientale</name>
    <dbReference type="NCBI Taxonomy" id="4182"/>
    <lineage>
        <taxon>Eukaryota</taxon>
        <taxon>Viridiplantae</taxon>
        <taxon>Streptophyta</taxon>
        <taxon>Embryophyta</taxon>
        <taxon>Tracheophyta</taxon>
        <taxon>Spermatophyta</taxon>
        <taxon>Magnoliopsida</taxon>
        <taxon>eudicotyledons</taxon>
        <taxon>Gunneridae</taxon>
        <taxon>Pentapetalae</taxon>
        <taxon>asterids</taxon>
        <taxon>lamiids</taxon>
        <taxon>Lamiales</taxon>
        <taxon>Pedaliaceae</taxon>
        <taxon>Sesamum</taxon>
    </lineage>
</organism>
<dbReference type="InterPro" id="IPR012337">
    <property type="entry name" value="RNaseH-like_sf"/>
</dbReference>
<proteinExistence type="predicted"/>
<evidence type="ECO:0000256" key="1">
    <source>
        <dbReference type="SAM" id="MobiDB-lite"/>
    </source>
</evidence>
<evidence type="ECO:0000259" key="2">
    <source>
        <dbReference type="Pfam" id="PF05699"/>
    </source>
</evidence>
<dbReference type="InterPro" id="IPR008906">
    <property type="entry name" value="HATC_C_dom"/>
</dbReference>
<dbReference type="PANTHER" id="PTHR32166:SF74">
    <property type="entry name" value="OS05G0256350 PROTEIN"/>
    <property type="match status" value="1"/>
</dbReference>
<feature type="compositionally biased region" description="Acidic residues" evidence="1">
    <location>
        <begin position="302"/>
        <end position="323"/>
    </location>
</feature>
<gene>
    <name evidence="4" type="primary">LOC105162262</name>
</gene>
<dbReference type="SUPFAM" id="SSF53098">
    <property type="entry name" value="Ribonuclease H-like"/>
    <property type="match status" value="1"/>
</dbReference>
<dbReference type="RefSeq" id="XP_020549762.1">
    <property type="nucleotide sequence ID" value="XM_020694103.1"/>
</dbReference>